<dbReference type="EMBL" id="CP063231">
    <property type="protein sequence ID" value="URL59724.1"/>
    <property type="molecule type" value="Genomic_DNA"/>
</dbReference>
<comment type="subunit">
    <text evidence="4">EntB, EntD, EntE, and EntF form a multienzyme complex called enterobactin synthase.</text>
</comment>
<evidence type="ECO:0000256" key="2">
    <source>
        <dbReference type="ARBA" id="ARBA00004993"/>
    </source>
</evidence>
<dbReference type="SUPFAM" id="SSF56214">
    <property type="entry name" value="4'-phosphopantetheinyl transferase"/>
    <property type="match status" value="1"/>
</dbReference>
<comment type="similarity">
    <text evidence="3">Belongs to the P-Pant transferase superfamily. EntD family.</text>
</comment>
<evidence type="ECO:0000256" key="6">
    <source>
        <dbReference type="ARBA" id="ARBA00022679"/>
    </source>
</evidence>
<evidence type="ECO:0000256" key="9">
    <source>
        <dbReference type="ARBA" id="ARBA00031996"/>
    </source>
</evidence>
<dbReference type="Pfam" id="PF01648">
    <property type="entry name" value="ACPS"/>
    <property type="match status" value="1"/>
</dbReference>
<gene>
    <name evidence="14" type="ORF">IM816_06415</name>
</gene>
<keyword evidence="15" id="KW-1185">Reference proteome</keyword>
<keyword evidence="7" id="KW-0259">Enterobactin biosynthesis</keyword>
<dbReference type="InterPro" id="IPR041354">
    <property type="entry name" value="4PPT_N"/>
</dbReference>
<organism evidence="14 15">
    <name type="scientific">Luteibacter flocculans</name>
    <dbReference type="NCBI Taxonomy" id="2780091"/>
    <lineage>
        <taxon>Bacteria</taxon>
        <taxon>Pseudomonadati</taxon>
        <taxon>Pseudomonadota</taxon>
        <taxon>Gammaproteobacteria</taxon>
        <taxon>Lysobacterales</taxon>
        <taxon>Rhodanobacteraceae</taxon>
        <taxon>Luteibacter</taxon>
    </lineage>
</organism>
<evidence type="ECO:0000259" key="13">
    <source>
        <dbReference type="Pfam" id="PF17837"/>
    </source>
</evidence>
<accession>A0ABY4TA26</accession>
<dbReference type="GO" id="GO:0016740">
    <property type="term" value="F:transferase activity"/>
    <property type="evidence" value="ECO:0007669"/>
    <property type="project" value="UniProtKB-KW"/>
</dbReference>
<comment type="function">
    <text evidence="1">Involved in the biosynthesis of the siderophore enterobactin (enterochelin), which is a macrocyclic trimeric lactone of N-(2,3-dihydroxybenzoyl)-serine. The serine trilactone serves as a scaffolding for the three catechol functionalities that provide hexadentate coordination for the tightly ligated iron(2+) atoms. Plays an essential role in the assembly of the enterobactin by catalyzing the transfer of the 4'-phosphopantetheine (Ppant) moiety from coenzyme A to the apo-domains of both EntB (ArCP domain) and EntF (PCP domain) to yield their holo-forms which make them competent for the activation of 2,3-dihydroxybenzoate (DHB) and L-serine, respectively.</text>
</comment>
<evidence type="ECO:0000259" key="12">
    <source>
        <dbReference type="Pfam" id="PF01648"/>
    </source>
</evidence>
<dbReference type="PANTHER" id="PTHR38096">
    <property type="entry name" value="ENTEROBACTIN SYNTHASE COMPONENT D"/>
    <property type="match status" value="1"/>
</dbReference>
<evidence type="ECO:0000256" key="3">
    <source>
        <dbReference type="ARBA" id="ARBA00008342"/>
    </source>
</evidence>
<name>A0ABY4TA26_9GAMM</name>
<dbReference type="InterPro" id="IPR037143">
    <property type="entry name" value="4-PPantetheinyl_Trfase_dom_sf"/>
</dbReference>
<dbReference type="RefSeq" id="WP_250340234.1">
    <property type="nucleotide sequence ID" value="NZ_CP063231.1"/>
</dbReference>
<dbReference type="Pfam" id="PF17837">
    <property type="entry name" value="4PPT_N"/>
    <property type="match status" value="1"/>
</dbReference>
<protein>
    <recommendedName>
        <fullName evidence="5">Enterobactin synthase component D</fullName>
    </recommendedName>
    <alternativeName>
        <fullName evidence="8">4'-phosphopantetheinyl transferase EntD</fullName>
    </alternativeName>
    <alternativeName>
        <fullName evidence="9">Enterochelin synthase D</fullName>
    </alternativeName>
</protein>
<evidence type="ECO:0000313" key="15">
    <source>
        <dbReference type="Proteomes" id="UP001056681"/>
    </source>
</evidence>
<dbReference type="Proteomes" id="UP001056681">
    <property type="component" value="Chromosome"/>
</dbReference>
<dbReference type="InterPro" id="IPR003542">
    <property type="entry name" value="Enbac_synth_compD-like"/>
</dbReference>
<feature type="domain" description="4'-phosphopantetheinyl transferase N-terminal" evidence="13">
    <location>
        <begin position="44"/>
        <end position="106"/>
    </location>
</feature>
<evidence type="ECO:0000256" key="1">
    <source>
        <dbReference type="ARBA" id="ARBA00003937"/>
    </source>
</evidence>
<sequence length="231" mass="24743">MPDFFRLSLDALDRGLPAAFARYFDPRDPSDSDFARHGFVMAASLARAVPKRQAEFLAGRRCAIAALREQGCSVSDIAVGADRAPVWPQGFLGSITHSDGVAAAVVTGDSDLRGVGIDIERIPAASGLDALRELVLVDDERRTMDVLAGEMGIAAALTTVFSAKESFYKATAKTVGRVFDFSAVRVLGMGDAGLLDLVVNEDLVSGLSRGMRFHASVTWLDERMVMTACAW</sequence>
<proteinExistence type="inferred from homology"/>
<evidence type="ECO:0000313" key="14">
    <source>
        <dbReference type="EMBL" id="URL59724.1"/>
    </source>
</evidence>
<comment type="catalytic activity">
    <reaction evidence="11">
        <text>apo-[peptidyl-carrier protein] + CoA = holo-[peptidyl-carrier protein] + adenosine 3',5'-bisphosphate + H(+)</text>
        <dbReference type="Rhea" id="RHEA:46228"/>
        <dbReference type="Rhea" id="RHEA-COMP:11479"/>
        <dbReference type="Rhea" id="RHEA-COMP:11480"/>
        <dbReference type="ChEBI" id="CHEBI:15378"/>
        <dbReference type="ChEBI" id="CHEBI:29999"/>
        <dbReference type="ChEBI" id="CHEBI:57287"/>
        <dbReference type="ChEBI" id="CHEBI:58343"/>
        <dbReference type="ChEBI" id="CHEBI:64479"/>
    </reaction>
</comment>
<evidence type="ECO:0000256" key="7">
    <source>
        <dbReference type="ARBA" id="ARBA00023191"/>
    </source>
</evidence>
<reference evidence="14" key="1">
    <citation type="submission" date="2020-10" db="EMBL/GenBank/DDBJ databases">
        <title>Whole-genome sequence of Luteibacter sp. EIF3.</title>
        <authorList>
            <person name="Friedrich I."/>
            <person name="Hertel R."/>
            <person name="Daniel R."/>
        </authorList>
    </citation>
    <scope>NUCLEOTIDE SEQUENCE</scope>
    <source>
        <strain evidence="14">EIF3</strain>
    </source>
</reference>
<comment type="catalytic activity">
    <reaction evidence="10">
        <text>apo-[aryl-carrier protein] + CoA = holo-[aryl-carrier protein] + adenosine 3',5'-bisphosphate + H(+)</text>
        <dbReference type="Rhea" id="RHEA:48404"/>
        <dbReference type="Rhea" id="RHEA-COMP:15903"/>
        <dbReference type="Rhea" id="RHEA-COMP:17557"/>
        <dbReference type="ChEBI" id="CHEBI:15378"/>
        <dbReference type="ChEBI" id="CHEBI:29999"/>
        <dbReference type="ChEBI" id="CHEBI:57287"/>
        <dbReference type="ChEBI" id="CHEBI:58343"/>
        <dbReference type="ChEBI" id="CHEBI:64479"/>
    </reaction>
</comment>
<evidence type="ECO:0000256" key="5">
    <source>
        <dbReference type="ARBA" id="ARBA00019087"/>
    </source>
</evidence>
<evidence type="ECO:0000256" key="8">
    <source>
        <dbReference type="ARBA" id="ARBA00029894"/>
    </source>
</evidence>
<feature type="domain" description="4'-phosphopantetheinyl transferase" evidence="12">
    <location>
        <begin position="114"/>
        <end position="187"/>
    </location>
</feature>
<keyword evidence="6 14" id="KW-0808">Transferase</keyword>
<comment type="pathway">
    <text evidence="2">Siderophore biosynthesis; enterobactin biosynthesis.</text>
</comment>
<dbReference type="Gene3D" id="3.90.470.20">
    <property type="entry name" value="4'-phosphopantetheinyl transferase domain"/>
    <property type="match status" value="1"/>
</dbReference>
<dbReference type="PRINTS" id="PR01399">
    <property type="entry name" value="ENTSNTHTASED"/>
</dbReference>
<evidence type="ECO:0000256" key="11">
    <source>
        <dbReference type="ARBA" id="ARBA00049191"/>
    </source>
</evidence>
<dbReference type="InterPro" id="IPR008278">
    <property type="entry name" value="4-PPantetheinyl_Trfase_dom"/>
</dbReference>
<evidence type="ECO:0000256" key="10">
    <source>
        <dbReference type="ARBA" id="ARBA00049176"/>
    </source>
</evidence>
<dbReference type="PANTHER" id="PTHR38096:SF1">
    <property type="entry name" value="ENTEROBACTIN SYNTHASE COMPONENT D"/>
    <property type="match status" value="1"/>
</dbReference>
<evidence type="ECO:0000256" key="4">
    <source>
        <dbReference type="ARBA" id="ARBA00011503"/>
    </source>
</evidence>